<organism evidence="6 7">
    <name type="scientific">Telmatospirillum siberiense</name>
    <dbReference type="NCBI Taxonomy" id="382514"/>
    <lineage>
        <taxon>Bacteria</taxon>
        <taxon>Pseudomonadati</taxon>
        <taxon>Pseudomonadota</taxon>
        <taxon>Alphaproteobacteria</taxon>
        <taxon>Rhodospirillales</taxon>
        <taxon>Rhodospirillaceae</taxon>
        <taxon>Telmatospirillum</taxon>
    </lineage>
</organism>
<keyword evidence="7" id="KW-1185">Reference proteome</keyword>
<dbReference type="InterPro" id="IPR005119">
    <property type="entry name" value="LysR_subst-bd"/>
</dbReference>
<dbReference type="PANTHER" id="PTHR30537:SF5">
    <property type="entry name" value="HTH-TYPE TRANSCRIPTIONAL ACTIVATOR TTDR-RELATED"/>
    <property type="match status" value="1"/>
</dbReference>
<dbReference type="InterPro" id="IPR036388">
    <property type="entry name" value="WH-like_DNA-bd_sf"/>
</dbReference>
<feature type="domain" description="HTH lysR-type" evidence="5">
    <location>
        <begin position="1"/>
        <end position="59"/>
    </location>
</feature>
<keyword evidence="2" id="KW-0805">Transcription regulation</keyword>
<evidence type="ECO:0000259" key="5">
    <source>
        <dbReference type="PROSITE" id="PS50931"/>
    </source>
</evidence>
<dbReference type="PANTHER" id="PTHR30537">
    <property type="entry name" value="HTH-TYPE TRANSCRIPTIONAL REGULATOR"/>
    <property type="match status" value="1"/>
</dbReference>
<dbReference type="Pfam" id="PF03466">
    <property type="entry name" value="LysR_substrate"/>
    <property type="match status" value="1"/>
</dbReference>
<reference evidence="7" key="1">
    <citation type="submission" date="2017-12" db="EMBL/GenBank/DDBJ databases">
        <title>Draft genome sequence of Telmatospirillum siberiense 26-4b1T, an acidotolerant peatland alphaproteobacterium potentially involved in sulfur cycling.</title>
        <authorList>
            <person name="Hausmann B."/>
            <person name="Pjevac P."/>
            <person name="Schreck K."/>
            <person name="Herbold C.W."/>
            <person name="Daims H."/>
            <person name="Wagner M."/>
            <person name="Pester M."/>
            <person name="Loy A."/>
        </authorList>
    </citation>
    <scope>NUCLEOTIDE SEQUENCE [LARGE SCALE GENOMIC DNA]</scope>
    <source>
        <strain evidence="7">26-4b1</strain>
    </source>
</reference>
<protein>
    <submittedName>
        <fullName evidence="6">LysR family transcriptional regulator</fullName>
    </submittedName>
</protein>
<dbReference type="SUPFAM" id="SSF53850">
    <property type="entry name" value="Periplasmic binding protein-like II"/>
    <property type="match status" value="1"/>
</dbReference>
<proteinExistence type="inferred from homology"/>
<dbReference type="FunFam" id="3.40.190.290:FF:000001">
    <property type="entry name" value="Transcriptional regulator, LysR family"/>
    <property type="match status" value="1"/>
</dbReference>
<name>A0A2N3Q1F6_9PROT</name>
<keyword evidence="4" id="KW-0804">Transcription</keyword>
<dbReference type="PRINTS" id="PR00039">
    <property type="entry name" value="HTHLYSR"/>
</dbReference>
<gene>
    <name evidence="6" type="ORF">CWS72_01185</name>
</gene>
<dbReference type="FunFam" id="1.10.10.10:FF:000001">
    <property type="entry name" value="LysR family transcriptional regulator"/>
    <property type="match status" value="1"/>
</dbReference>
<dbReference type="SUPFAM" id="SSF46785">
    <property type="entry name" value="Winged helix' DNA-binding domain"/>
    <property type="match status" value="1"/>
</dbReference>
<evidence type="ECO:0000256" key="1">
    <source>
        <dbReference type="ARBA" id="ARBA00009437"/>
    </source>
</evidence>
<dbReference type="CDD" id="cd08422">
    <property type="entry name" value="PBP2_CrgA_like"/>
    <property type="match status" value="1"/>
</dbReference>
<dbReference type="OrthoDB" id="9812435at2"/>
<dbReference type="InterPro" id="IPR058163">
    <property type="entry name" value="LysR-type_TF_proteobact-type"/>
</dbReference>
<dbReference type="AlphaFoldDB" id="A0A2N3Q1F6"/>
<dbReference type="InterPro" id="IPR000847">
    <property type="entry name" value="LysR_HTH_N"/>
</dbReference>
<dbReference type="GO" id="GO:0043565">
    <property type="term" value="F:sequence-specific DNA binding"/>
    <property type="evidence" value="ECO:0007669"/>
    <property type="project" value="TreeGrafter"/>
</dbReference>
<comment type="caution">
    <text evidence="6">The sequence shown here is derived from an EMBL/GenBank/DDBJ whole genome shotgun (WGS) entry which is preliminary data.</text>
</comment>
<dbReference type="EMBL" id="PIUM01000001">
    <property type="protein sequence ID" value="PKU26488.1"/>
    <property type="molecule type" value="Genomic_DNA"/>
</dbReference>
<accession>A0A2N3Q1F6</accession>
<dbReference type="GO" id="GO:0003700">
    <property type="term" value="F:DNA-binding transcription factor activity"/>
    <property type="evidence" value="ECO:0007669"/>
    <property type="project" value="InterPro"/>
</dbReference>
<evidence type="ECO:0000313" key="6">
    <source>
        <dbReference type="EMBL" id="PKU26488.1"/>
    </source>
</evidence>
<dbReference type="Pfam" id="PF00126">
    <property type="entry name" value="HTH_1"/>
    <property type="match status" value="1"/>
</dbReference>
<dbReference type="GO" id="GO:0006351">
    <property type="term" value="P:DNA-templated transcription"/>
    <property type="evidence" value="ECO:0007669"/>
    <property type="project" value="TreeGrafter"/>
</dbReference>
<dbReference type="Proteomes" id="UP000233293">
    <property type="component" value="Unassembled WGS sequence"/>
</dbReference>
<evidence type="ECO:0000256" key="4">
    <source>
        <dbReference type="ARBA" id="ARBA00023163"/>
    </source>
</evidence>
<keyword evidence="3" id="KW-0238">DNA-binding</keyword>
<dbReference type="PROSITE" id="PS50931">
    <property type="entry name" value="HTH_LYSR"/>
    <property type="match status" value="1"/>
</dbReference>
<dbReference type="RefSeq" id="WP_101248719.1">
    <property type="nucleotide sequence ID" value="NZ_PIUM01000001.1"/>
</dbReference>
<comment type="similarity">
    <text evidence="1">Belongs to the LysR transcriptional regulatory family.</text>
</comment>
<sequence length="303" mass="33677">MDRLDSMEAFVRVADSHSFSEAARRLGLSKSVVSRQVSALESQLGARLFHRTTRSLSLTEIGQAYYERCARILAEIEEANLSVSSLQAAPRGKLRINAPMSFGVLHLAPLLPAFLARYPQIDIDMAMNDRFVSLVDEGFDVAVRIGKLEDSSLIARYLAPARRVVCASPAYLEQYGTPLTPNDLDGHCCLTYSNRTTPEEWPFHTLEGQRWAVEVHGRLRVDNGDALREAALGGVGIVTLPSFIVGRDLQAGSLVPLLSEYIPQDLAIHAVYPHNRHLSPKVRAFVDFLVEHIGSRPYWDLVE</sequence>
<evidence type="ECO:0000313" key="7">
    <source>
        <dbReference type="Proteomes" id="UP000233293"/>
    </source>
</evidence>
<dbReference type="InterPro" id="IPR036390">
    <property type="entry name" value="WH_DNA-bd_sf"/>
</dbReference>
<dbReference type="Gene3D" id="3.40.190.290">
    <property type="match status" value="1"/>
</dbReference>
<dbReference type="Gene3D" id="1.10.10.10">
    <property type="entry name" value="Winged helix-like DNA-binding domain superfamily/Winged helix DNA-binding domain"/>
    <property type="match status" value="1"/>
</dbReference>
<evidence type="ECO:0000256" key="3">
    <source>
        <dbReference type="ARBA" id="ARBA00023125"/>
    </source>
</evidence>
<evidence type="ECO:0000256" key="2">
    <source>
        <dbReference type="ARBA" id="ARBA00023015"/>
    </source>
</evidence>